<proteinExistence type="predicted"/>
<evidence type="ECO:0000313" key="3">
    <source>
        <dbReference type="Proteomes" id="UP000177579"/>
    </source>
</evidence>
<organism evidence="2 3">
    <name type="scientific">Candidatus Falkowbacteria bacterium RIFOXYD2_FULL_34_120</name>
    <dbReference type="NCBI Taxonomy" id="1798007"/>
    <lineage>
        <taxon>Bacteria</taxon>
        <taxon>Candidatus Falkowiibacteriota</taxon>
    </lineage>
</organism>
<keyword evidence="1" id="KW-0472">Membrane</keyword>
<dbReference type="EMBL" id="MFGO01000027">
    <property type="protein sequence ID" value="OGF40499.1"/>
    <property type="molecule type" value="Genomic_DNA"/>
</dbReference>
<evidence type="ECO:0000313" key="2">
    <source>
        <dbReference type="EMBL" id="OGF40499.1"/>
    </source>
</evidence>
<reference evidence="2 3" key="1">
    <citation type="journal article" date="2016" name="Nat. Commun.">
        <title>Thousands of microbial genomes shed light on interconnected biogeochemical processes in an aquifer system.</title>
        <authorList>
            <person name="Anantharaman K."/>
            <person name="Brown C.T."/>
            <person name="Hug L.A."/>
            <person name="Sharon I."/>
            <person name="Castelle C.J."/>
            <person name="Probst A.J."/>
            <person name="Thomas B.C."/>
            <person name="Singh A."/>
            <person name="Wilkins M.J."/>
            <person name="Karaoz U."/>
            <person name="Brodie E.L."/>
            <person name="Williams K.H."/>
            <person name="Hubbard S.S."/>
            <person name="Banfield J.F."/>
        </authorList>
    </citation>
    <scope>NUCLEOTIDE SEQUENCE [LARGE SCALE GENOMIC DNA]</scope>
</reference>
<name>A0A1F5TNW7_9BACT</name>
<accession>A0A1F5TNW7</accession>
<dbReference type="Proteomes" id="UP000177579">
    <property type="component" value="Unassembled WGS sequence"/>
</dbReference>
<keyword evidence="1" id="KW-1133">Transmembrane helix</keyword>
<gene>
    <name evidence="2" type="ORF">A2531_02925</name>
</gene>
<keyword evidence="1" id="KW-0812">Transmembrane</keyword>
<protein>
    <submittedName>
        <fullName evidence="2">Uncharacterized protein</fullName>
    </submittedName>
</protein>
<feature type="transmembrane region" description="Helical" evidence="1">
    <location>
        <begin position="12"/>
        <end position="37"/>
    </location>
</feature>
<dbReference type="AlphaFoldDB" id="A0A1F5TNW7"/>
<evidence type="ECO:0000256" key="1">
    <source>
        <dbReference type="SAM" id="Phobius"/>
    </source>
</evidence>
<comment type="caution">
    <text evidence="2">The sequence shown here is derived from an EMBL/GenBank/DDBJ whole genome shotgun (WGS) entry which is preliminary data.</text>
</comment>
<sequence length="159" mass="17629">MNEEQPKSLGKKILTVVITVIVTIFLLCIIILVWVLVKNPLNVRGVILFKLGWIDKPVQIMPSIKNNENTTEEIINVTTNPESEKITPITQTAPTTQTIPMTEEQRRAVENFGIDPDSIVITPAMEDCFVEKLGEQRVSEIKNGSAPGVLEMVKASSCL</sequence>